<comment type="caution">
    <text evidence="1">The sequence shown here is derived from an EMBL/GenBank/DDBJ whole genome shotgun (WGS) entry which is preliminary data.</text>
</comment>
<proteinExistence type="predicted"/>
<evidence type="ECO:0000313" key="2">
    <source>
        <dbReference type="Proteomes" id="UP000790377"/>
    </source>
</evidence>
<organism evidence="1 2">
    <name type="scientific">Hygrophoropsis aurantiaca</name>
    <dbReference type="NCBI Taxonomy" id="72124"/>
    <lineage>
        <taxon>Eukaryota</taxon>
        <taxon>Fungi</taxon>
        <taxon>Dikarya</taxon>
        <taxon>Basidiomycota</taxon>
        <taxon>Agaricomycotina</taxon>
        <taxon>Agaricomycetes</taxon>
        <taxon>Agaricomycetidae</taxon>
        <taxon>Boletales</taxon>
        <taxon>Coniophorineae</taxon>
        <taxon>Hygrophoropsidaceae</taxon>
        <taxon>Hygrophoropsis</taxon>
    </lineage>
</organism>
<gene>
    <name evidence="1" type="ORF">BJ138DRAFT_1133957</name>
</gene>
<sequence>MAASRIPENSPVSAFLSKYGGSTEIFVTHLDTTTVSDRKKHFLVLLGLNVASVALLLKRAYGGFYRYGILFLLGKLVGKSGAVPPVLGLPFAGQLCLDLFIFLFLLPIIYFFITGPALLRYHHGYPQPEIVFRKLTTSTLASILATSADKRDAYLGELLRRGVEPTELKQPLYGMPWEEWEINYPAMRAAHDSAIKADTWKLAVWMKMKEGWTVVDHGKKDDPQAFSGMMEKLYDKLVAMGKRQVFEQLIEVIQVKTVSKDGKPLPVTDEVDAIIADIFERNGVDMDELTKGLGPGAPSFLSSNKASKSTKSRRS</sequence>
<dbReference type="EMBL" id="MU267627">
    <property type="protein sequence ID" value="KAH7913635.1"/>
    <property type="molecule type" value="Genomic_DNA"/>
</dbReference>
<dbReference type="Proteomes" id="UP000790377">
    <property type="component" value="Unassembled WGS sequence"/>
</dbReference>
<accession>A0ACB8AJL0</accession>
<protein>
    <submittedName>
        <fullName evidence="1">Uncharacterized protein</fullName>
    </submittedName>
</protein>
<keyword evidence="2" id="KW-1185">Reference proteome</keyword>
<evidence type="ECO:0000313" key="1">
    <source>
        <dbReference type="EMBL" id="KAH7913635.1"/>
    </source>
</evidence>
<reference evidence="1" key="1">
    <citation type="journal article" date="2021" name="New Phytol.">
        <title>Evolutionary innovations through gain and loss of genes in the ectomycorrhizal Boletales.</title>
        <authorList>
            <person name="Wu G."/>
            <person name="Miyauchi S."/>
            <person name="Morin E."/>
            <person name="Kuo A."/>
            <person name="Drula E."/>
            <person name="Varga T."/>
            <person name="Kohler A."/>
            <person name="Feng B."/>
            <person name="Cao Y."/>
            <person name="Lipzen A."/>
            <person name="Daum C."/>
            <person name="Hundley H."/>
            <person name="Pangilinan J."/>
            <person name="Johnson J."/>
            <person name="Barry K."/>
            <person name="LaButti K."/>
            <person name="Ng V."/>
            <person name="Ahrendt S."/>
            <person name="Min B."/>
            <person name="Choi I.G."/>
            <person name="Park H."/>
            <person name="Plett J.M."/>
            <person name="Magnuson J."/>
            <person name="Spatafora J.W."/>
            <person name="Nagy L.G."/>
            <person name="Henrissat B."/>
            <person name="Grigoriev I.V."/>
            <person name="Yang Z.L."/>
            <person name="Xu J."/>
            <person name="Martin F.M."/>
        </authorList>
    </citation>
    <scope>NUCLEOTIDE SEQUENCE</scope>
    <source>
        <strain evidence="1">ATCC 28755</strain>
    </source>
</reference>
<name>A0ACB8AJL0_9AGAM</name>